<evidence type="ECO:0000313" key="1">
    <source>
        <dbReference type="EMBL" id="KZV32233.1"/>
    </source>
</evidence>
<dbReference type="Proteomes" id="UP000250235">
    <property type="component" value="Unassembled WGS sequence"/>
</dbReference>
<dbReference type="AlphaFoldDB" id="A0A2Z7BCL5"/>
<dbReference type="EMBL" id="KV006901">
    <property type="protein sequence ID" value="KZV32233.1"/>
    <property type="molecule type" value="Genomic_DNA"/>
</dbReference>
<keyword evidence="2" id="KW-1185">Reference proteome</keyword>
<protein>
    <submittedName>
        <fullName evidence="1">Cysteine-rich receptor-like protein kinase 15</fullName>
    </submittedName>
</protein>
<accession>A0A2Z7BCL5</accession>
<gene>
    <name evidence="1" type="ORF">F511_27333</name>
</gene>
<reference evidence="1 2" key="1">
    <citation type="journal article" date="2015" name="Proc. Natl. Acad. Sci. U.S.A.">
        <title>The resurrection genome of Boea hygrometrica: A blueprint for survival of dehydration.</title>
        <authorList>
            <person name="Xiao L."/>
            <person name="Yang G."/>
            <person name="Zhang L."/>
            <person name="Yang X."/>
            <person name="Zhao S."/>
            <person name="Ji Z."/>
            <person name="Zhou Q."/>
            <person name="Hu M."/>
            <person name="Wang Y."/>
            <person name="Chen M."/>
            <person name="Xu Y."/>
            <person name="Jin H."/>
            <person name="Xiao X."/>
            <person name="Hu G."/>
            <person name="Bao F."/>
            <person name="Hu Y."/>
            <person name="Wan P."/>
            <person name="Li L."/>
            <person name="Deng X."/>
            <person name="Kuang T."/>
            <person name="Xiang C."/>
            <person name="Zhu J.K."/>
            <person name="Oliver M.J."/>
            <person name="He Y."/>
        </authorList>
    </citation>
    <scope>NUCLEOTIDE SEQUENCE [LARGE SCALE GENOMIC DNA]</scope>
    <source>
        <strain evidence="2">cv. XS01</strain>
    </source>
</reference>
<dbReference type="GO" id="GO:0016301">
    <property type="term" value="F:kinase activity"/>
    <property type="evidence" value="ECO:0007669"/>
    <property type="project" value="UniProtKB-KW"/>
</dbReference>
<name>A0A2Z7BCL5_9LAMI</name>
<proteinExistence type="predicted"/>
<keyword evidence="1" id="KW-0808">Transferase</keyword>
<sequence length="60" mass="6255">MLVLEAERVTPASLISLLGSISHYERSGQLPHLMSWATTGYHGFSDGRGVDSAGNAPGVG</sequence>
<organism evidence="1 2">
    <name type="scientific">Dorcoceras hygrometricum</name>
    <dbReference type="NCBI Taxonomy" id="472368"/>
    <lineage>
        <taxon>Eukaryota</taxon>
        <taxon>Viridiplantae</taxon>
        <taxon>Streptophyta</taxon>
        <taxon>Embryophyta</taxon>
        <taxon>Tracheophyta</taxon>
        <taxon>Spermatophyta</taxon>
        <taxon>Magnoliopsida</taxon>
        <taxon>eudicotyledons</taxon>
        <taxon>Gunneridae</taxon>
        <taxon>Pentapetalae</taxon>
        <taxon>asterids</taxon>
        <taxon>lamiids</taxon>
        <taxon>Lamiales</taxon>
        <taxon>Gesneriaceae</taxon>
        <taxon>Didymocarpoideae</taxon>
        <taxon>Trichosporeae</taxon>
        <taxon>Loxocarpinae</taxon>
        <taxon>Dorcoceras</taxon>
    </lineage>
</organism>
<evidence type="ECO:0000313" key="2">
    <source>
        <dbReference type="Proteomes" id="UP000250235"/>
    </source>
</evidence>
<keyword evidence="1" id="KW-0675">Receptor</keyword>
<keyword evidence="1" id="KW-0418">Kinase</keyword>